<dbReference type="Proteomes" id="UP000887563">
    <property type="component" value="Unplaced"/>
</dbReference>
<feature type="chain" id="PRO_5038103073" evidence="2">
    <location>
        <begin position="19"/>
        <end position="100"/>
    </location>
</feature>
<keyword evidence="2" id="KW-0732">Signal</keyword>
<evidence type="ECO:0000256" key="2">
    <source>
        <dbReference type="SAM" id="SignalP"/>
    </source>
</evidence>
<feature type="signal peptide" evidence="2">
    <location>
        <begin position="1"/>
        <end position="18"/>
    </location>
</feature>
<reference evidence="4" key="1">
    <citation type="submission" date="2022-11" db="UniProtKB">
        <authorList>
            <consortium name="WormBaseParasite"/>
        </authorList>
    </citation>
    <scope>IDENTIFICATION</scope>
</reference>
<dbReference type="WBParaSite" id="Minc3s00693g16176">
    <property type="protein sequence ID" value="Minc3s00693g16176"/>
    <property type="gene ID" value="Minc3s00693g16176"/>
</dbReference>
<proteinExistence type="predicted"/>
<sequence>MSIKLFIFFVFIIKIVNSGNFCGKLQVDEDDNNNNDSDERFVGNEGGLHEGDVIDFEEGFGPEQINGNVGGDNNEEYSTLSDFTENENTNTDYSSDYCSD</sequence>
<dbReference type="AlphaFoldDB" id="A0A914LNJ0"/>
<organism evidence="3 4">
    <name type="scientific">Meloidogyne incognita</name>
    <name type="common">Southern root-knot nematode worm</name>
    <name type="synonym">Oxyuris incognita</name>
    <dbReference type="NCBI Taxonomy" id="6306"/>
    <lineage>
        <taxon>Eukaryota</taxon>
        <taxon>Metazoa</taxon>
        <taxon>Ecdysozoa</taxon>
        <taxon>Nematoda</taxon>
        <taxon>Chromadorea</taxon>
        <taxon>Rhabditida</taxon>
        <taxon>Tylenchina</taxon>
        <taxon>Tylenchomorpha</taxon>
        <taxon>Tylenchoidea</taxon>
        <taxon>Meloidogynidae</taxon>
        <taxon>Meloidogyninae</taxon>
        <taxon>Meloidogyne</taxon>
        <taxon>Meloidogyne incognita group</taxon>
    </lineage>
</organism>
<evidence type="ECO:0000256" key="1">
    <source>
        <dbReference type="SAM" id="MobiDB-lite"/>
    </source>
</evidence>
<protein>
    <submittedName>
        <fullName evidence="4">Candidate secreted effector</fullName>
    </submittedName>
</protein>
<evidence type="ECO:0000313" key="3">
    <source>
        <dbReference type="Proteomes" id="UP000887563"/>
    </source>
</evidence>
<feature type="compositionally biased region" description="Polar residues" evidence="1">
    <location>
        <begin position="76"/>
        <end position="100"/>
    </location>
</feature>
<evidence type="ECO:0000313" key="4">
    <source>
        <dbReference type="WBParaSite" id="Minc3s00693g16176"/>
    </source>
</evidence>
<keyword evidence="3" id="KW-1185">Reference proteome</keyword>
<accession>A0A914LNJ0</accession>
<name>A0A914LNJ0_MELIC</name>
<feature type="region of interest" description="Disordered" evidence="1">
    <location>
        <begin position="59"/>
        <end position="100"/>
    </location>
</feature>